<dbReference type="EMBL" id="SRYX01000059">
    <property type="protein sequence ID" value="TGY31028.1"/>
    <property type="molecule type" value="Genomic_DNA"/>
</dbReference>
<organism evidence="2 3">
    <name type="scientific">Bacteroides caecimuris</name>
    <dbReference type="NCBI Taxonomy" id="1796613"/>
    <lineage>
        <taxon>Bacteria</taxon>
        <taxon>Pseudomonadati</taxon>
        <taxon>Bacteroidota</taxon>
        <taxon>Bacteroidia</taxon>
        <taxon>Bacteroidales</taxon>
        <taxon>Bacteroidaceae</taxon>
        <taxon>Bacteroides</taxon>
    </lineage>
</organism>
<feature type="chain" id="PRO_5020225445" description="YD repeat-containing protein" evidence="1">
    <location>
        <begin position="29"/>
        <end position="395"/>
    </location>
</feature>
<name>A0A4S2CQK5_9BACE</name>
<reference evidence="2 3" key="1">
    <citation type="submission" date="2019-04" db="EMBL/GenBank/DDBJ databases">
        <title>Microbes associate with the intestines of laboratory mice.</title>
        <authorList>
            <person name="Navarre W."/>
            <person name="Wong E."/>
            <person name="Huang K."/>
            <person name="Tropini C."/>
            <person name="Ng K."/>
            <person name="Yu B."/>
        </authorList>
    </citation>
    <scope>NUCLEOTIDE SEQUENCE [LARGE SCALE GENOMIC DNA]</scope>
    <source>
        <strain evidence="2 3">NM63_1-25</strain>
    </source>
</reference>
<proteinExistence type="predicted"/>
<keyword evidence="1" id="KW-0732">Signal</keyword>
<protein>
    <recommendedName>
        <fullName evidence="4">YD repeat-containing protein</fullName>
    </recommendedName>
</protein>
<evidence type="ECO:0000313" key="2">
    <source>
        <dbReference type="EMBL" id="TGY31028.1"/>
    </source>
</evidence>
<dbReference type="RefSeq" id="WP_136000108.1">
    <property type="nucleotide sequence ID" value="NZ_SRYX01000059.1"/>
</dbReference>
<sequence length="395" mass="45768">MKLEKFALLYRFLFTISLCFCIASTGEAQNGNSYTPAIPTIIPPSPISQTYQRFMGFQPELSTGAVNVTIPLHTISYDNFTLPFNLNYQSNGIKCGDSSYPLGYGWALYPGLRITRTIQGNADELAPKKYHYDSLESFSYNNKGLYFMSVVNKNSVIVKAINFEIKDNLLEYIKINDDEKYGFHYNDKRFGSIYEQDFWGYYNGAGSKNTYYTHPSYTYQILQYNSLRFLTGADRKPNNAYVDANILEQVDYPTGGYTRFEYEPHRYFWNHKIQTDGGLRVKRTITTTNAMYGDDKPIIRDYKYGMNECGYGKCSIEPNEETFASELFCRNQSGLSDYSYRQTTVHPNSLYAGYLLFNLPIWYNDVTEYITDNGRICYKYDYENDKMIFCDSSLN</sequence>
<evidence type="ECO:0000256" key="1">
    <source>
        <dbReference type="SAM" id="SignalP"/>
    </source>
</evidence>
<dbReference type="Proteomes" id="UP000309566">
    <property type="component" value="Unassembled WGS sequence"/>
</dbReference>
<feature type="signal peptide" evidence="1">
    <location>
        <begin position="1"/>
        <end position="28"/>
    </location>
</feature>
<evidence type="ECO:0008006" key="4">
    <source>
        <dbReference type="Google" id="ProtNLM"/>
    </source>
</evidence>
<comment type="caution">
    <text evidence="2">The sequence shown here is derived from an EMBL/GenBank/DDBJ whole genome shotgun (WGS) entry which is preliminary data.</text>
</comment>
<accession>A0A4S2CQK5</accession>
<dbReference type="AlphaFoldDB" id="A0A4S2CQK5"/>
<evidence type="ECO:0000313" key="3">
    <source>
        <dbReference type="Proteomes" id="UP000309566"/>
    </source>
</evidence>
<gene>
    <name evidence="2" type="ORF">E5353_13840</name>
</gene>